<evidence type="ECO:0000313" key="9">
    <source>
        <dbReference type="Proteomes" id="UP001160334"/>
    </source>
</evidence>
<keyword evidence="2 6" id="KW-0812">Transmembrane</keyword>
<name>A0ABT6MCQ3_9NOCA</name>
<feature type="transmembrane region" description="Helical" evidence="6">
    <location>
        <begin position="42"/>
        <end position="63"/>
    </location>
</feature>
<evidence type="ECO:0000256" key="3">
    <source>
        <dbReference type="ARBA" id="ARBA00022989"/>
    </source>
</evidence>
<dbReference type="Proteomes" id="UP001160334">
    <property type="component" value="Unassembled WGS sequence"/>
</dbReference>
<gene>
    <name evidence="8" type="ORF">M2280_003306</name>
</gene>
<feature type="transmembrane region" description="Helical" evidence="6">
    <location>
        <begin position="69"/>
        <end position="87"/>
    </location>
</feature>
<keyword evidence="9" id="KW-1185">Reference proteome</keyword>
<evidence type="ECO:0000259" key="7">
    <source>
        <dbReference type="Pfam" id="PF06271"/>
    </source>
</evidence>
<dbReference type="InterPro" id="IPR010432">
    <property type="entry name" value="RDD"/>
</dbReference>
<protein>
    <recommendedName>
        <fullName evidence="7">RDD domain-containing protein</fullName>
    </recommendedName>
</protein>
<feature type="compositionally biased region" description="Basic and acidic residues" evidence="5">
    <location>
        <begin position="20"/>
        <end position="30"/>
    </location>
</feature>
<comment type="caution">
    <text evidence="8">The sequence shown here is derived from an EMBL/GenBank/DDBJ whole genome shotgun (WGS) entry which is preliminary data.</text>
</comment>
<keyword evidence="4 6" id="KW-0472">Membrane</keyword>
<evidence type="ECO:0000313" key="8">
    <source>
        <dbReference type="EMBL" id="MDH6282083.1"/>
    </source>
</evidence>
<evidence type="ECO:0000256" key="2">
    <source>
        <dbReference type="ARBA" id="ARBA00022692"/>
    </source>
</evidence>
<evidence type="ECO:0000256" key="1">
    <source>
        <dbReference type="ARBA" id="ARBA00004141"/>
    </source>
</evidence>
<organism evidence="8 9">
    <name type="scientific">Prescottella agglutinans</name>
    <dbReference type="NCBI Taxonomy" id="1644129"/>
    <lineage>
        <taxon>Bacteria</taxon>
        <taxon>Bacillati</taxon>
        <taxon>Actinomycetota</taxon>
        <taxon>Actinomycetes</taxon>
        <taxon>Mycobacteriales</taxon>
        <taxon>Nocardiaceae</taxon>
        <taxon>Prescottella</taxon>
    </lineage>
</organism>
<dbReference type="RefSeq" id="WP_280761384.1">
    <property type="nucleotide sequence ID" value="NZ_JARXVC010000008.1"/>
</dbReference>
<evidence type="ECO:0000256" key="5">
    <source>
        <dbReference type="SAM" id="MobiDB-lite"/>
    </source>
</evidence>
<evidence type="ECO:0000256" key="4">
    <source>
        <dbReference type="ARBA" id="ARBA00023136"/>
    </source>
</evidence>
<comment type="subcellular location">
    <subcellularLocation>
        <location evidence="1">Membrane</location>
        <topology evidence="1">Multi-pass membrane protein</topology>
    </subcellularLocation>
</comment>
<keyword evidence="3 6" id="KW-1133">Transmembrane helix</keyword>
<dbReference type="Pfam" id="PF06271">
    <property type="entry name" value="RDD"/>
    <property type="match status" value="1"/>
</dbReference>
<evidence type="ECO:0000256" key="6">
    <source>
        <dbReference type="SAM" id="Phobius"/>
    </source>
</evidence>
<accession>A0ABT6MCQ3</accession>
<proteinExistence type="predicted"/>
<reference evidence="8 9" key="1">
    <citation type="submission" date="2023-04" db="EMBL/GenBank/DDBJ databases">
        <title>Forest soil microbial communities from Buena Vista Peninsula, Colon Province, Panama.</title>
        <authorList>
            <person name="Bouskill N."/>
        </authorList>
    </citation>
    <scope>NUCLEOTIDE SEQUENCE [LARGE SCALE GENOMIC DNA]</scope>
    <source>
        <strain evidence="8 9">CFH S0262</strain>
    </source>
</reference>
<feature type="region of interest" description="Disordered" evidence="5">
    <location>
        <begin position="1"/>
        <end position="33"/>
    </location>
</feature>
<dbReference type="EMBL" id="JARXVC010000008">
    <property type="protein sequence ID" value="MDH6282083.1"/>
    <property type="molecule type" value="Genomic_DNA"/>
</dbReference>
<feature type="domain" description="RDD" evidence="7">
    <location>
        <begin position="42"/>
        <end position="134"/>
    </location>
</feature>
<sequence>MTTPGFDATTPPDTVPPRVEIPDKHGESGDPRYPSPRQLREVFAFVFDWLLHIVVGLVAMTVFLDIPAVADWAALALFIGWIAASLLQRVVAQRIVHTTLGKALFGLCVIRPSDGQWPTLGYLLKWWLLGALDFVATISSSPWTSDYDDAPTVVRRCDVVARDAAARDAEWPNVTSVQLY</sequence>